<keyword evidence="1" id="KW-0175">Coiled coil</keyword>
<sequence length="279" mass="30238">MSSFPVAVGYLSSEVGGKGKPDCLLLLKADGGGLPHPVCLLRAEVNDGDGSGLPTGRGGDVGGNREGRGSDSKQQDRLNGNRQRLNSPRRRRKKDKFPDRGRNSGEGNPNGASGQGAKTEIEEIKGEIAKVEGRITKVEADIAAVKVELGVATASPLGNTKHPQYTQLRDRLKQLGDLLTVLQKQKNLLLAQASASSEPFNLEWLESVARQEAPVWDDYGHGMPFRGRRAFFYEVATGLKRLQKVPPIIPQESDALVYWYGKDGVHVVSQSLAEDRAAF</sequence>
<feature type="region of interest" description="Disordered" evidence="2">
    <location>
        <begin position="45"/>
        <end position="118"/>
    </location>
</feature>
<evidence type="ECO:0000256" key="2">
    <source>
        <dbReference type="SAM" id="MobiDB-lite"/>
    </source>
</evidence>
<dbReference type="EMBL" id="CDMZ01001437">
    <property type="protein sequence ID" value="CEM32600.1"/>
    <property type="molecule type" value="Genomic_DNA"/>
</dbReference>
<feature type="compositionally biased region" description="Basic and acidic residues" evidence="2">
    <location>
        <begin position="63"/>
        <end position="76"/>
    </location>
</feature>
<dbReference type="AlphaFoldDB" id="A0A0G4GQ87"/>
<evidence type="ECO:0000313" key="3">
    <source>
        <dbReference type="EMBL" id="CEM32600.1"/>
    </source>
</evidence>
<evidence type="ECO:0000256" key="1">
    <source>
        <dbReference type="SAM" id="Coils"/>
    </source>
</evidence>
<organism evidence="3">
    <name type="scientific">Chromera velia CCMP2878</name>
    <dbReference type="NCBI Taxonomy" id="1169474"/>
    <lineage>
        <taxon>Eukaryota</taxon>
        <taxon>Sar</taxon>
        <taxon>Alveolata</taxon>
        <taxon>Colpodellida</taxon>
        <taxon>Chromeraceae</taxon>
        <taxon>Chromera</taxon>
    </lineage>
</organism>
<proteinExistence type="predicted"/>
<protein>
    <submittedName>
        <fullName evidence="3">Uncharacterized protein</fullName>
    </submittedName>
</protein>
<name>A0A0G4GQ87_9ALVE</name>
<gene>
    <name evidence="3" type="ORF">Cvel_22892</name>
</gene>
<feature type="coiled-coil region" evidence="1">
    <location>
        <begin position="121"/>
        <end position="185"/>
    </location>
</feature>
<reference evidence="3" key="1">
    <citation type="submission" date="2014-11" db="EMBL/GenBank/DDBJ databases">
        <authorList>
            <person name="Otto D Thomas"/>
            <person name="Naeem Raeece"/>
        </authorList>
    </citation>
    <scope>NUCLEOTIDE SEQUENCE</scope>
</reference>
<dbReference type="VEuPathDB" id="CryptoDB:Cvel_22892"/>
<feature type="compositionally biased region" description="Gly residues" evidence="2">
    <location>
        <begin position="49"/>
        <end position="62"/>
    </location>
</feature>
<accession>A0A0G4GQ87</accession>